<evidence type="ECO:0000313" key="4">
    <source>
        <dbReference type="Proteomes" id="UP000318017"/>
    </source>
</evidence>
<dbReference type="Pfam" id="PF14717">
    <property type="entry name" value="DUF4465"/>
    <property type="match status" value="1"/>
</dbReference>
<sequence precursor="true">MQYPTTLTAILLIAFSQAVSAAVVDFEELTVYSGTSGIENGQPGGQFYNGDSGNGNNSNGWSSGGLYFSNSFDRSEFNGITYESWTGWAYSNVQNNLTPGFTNQYASFPGSGAGGSSNYAIAFAFPGDITYMNIDAGMEIAGLDISNTTYSYLALRDGVYGSKPFGGNTGNDPDLFTVTLSGYDAAGATGNQIGSVDFNLADFRAANNSLDYIVDAWTTLDLSALASARSIALSFTSTDAGQFGINTPTYVAIDNIRLTAVPEPNSLALLSLASWAMCARRRRSH</sequence>
<feature type="signal peptide" evidence="1">
    <location>
        <begin position="1"/>
        <end position="21"/>
    </location>
</feature>
<dbReference type="EMBL" id="CP036298">
    <property type="protein sequence ID" value="QDV27908.1"/>
    <property type="molecule type" value="Genomic_DNA"/>
</dbReference>
<feature type="domain" description="Ice-binding protein C-terminal" evidence="2">
    <location>
        <begin position="260"/>
        <end position="282"/>
    </location>
</feature>
<dbReference type="Gene3D" id="2.60.120.1350">
    <property type="entry name" value="Protein of unknown function DUF4465"/>
    <property type="match status" value="1"/>
</dbReference>
<evidence type="ECO:0000259" key="2">
    <source>
        <dbReference type="Pfam" id="PF07589"/>
    </source>
</evidence>
<dbReference type="OrthoDB" id="8562952at2"/>
<dbReference type="Pfam" id="PF07589">
    <property type="entry name" value="PEP-CTERM"/>
    <property type="match status" value="1"/>
</dbReference>
<organism evidence="3 4">
    <name type="scientific">Aureliella helgolandensis</name>
    <dbReference type="NCBI Taxonomy" id="2527968"/>
    <lineage>
        <taxon>Bacteria</taxon>
        <taxon>Pseudomonadati</taxon>
        <taxon>Planctomycetota</taxon>
        <taxon>Planctomycetia</taxon>
        <taxon>Pirellulales</taxon>
        <taxon>Pirellulaceae</taxon>
        <taxon>Aureliella</taxon>
    </lineage>
</organism>
<evidence type="ECO:0000313" key="3">
    <source>
        <dbReference type="EMBL" id="QDV27908.1"/>
    </source>
</evidence>
<dbReference type="KEGG" id="ahel:Q31a_63010"/>
<dbReference type="AlphaFoldDB" id="A0A518GH66"/>
<dbReference type="InterPro" id="IPR013424">
    <property type="entry name" value="Ice-binding_C"/>
</dbReference>
<dbReference type="Proteomes" id="UP000318017">
    <property type="component" value="Chromosome"/>
</dbReference>
<evidence type="ECO:0000256" key="1">
    <source>
        <dbReference type="SAM" id="SignalP"/>
    </source>
</evidence>
<proteinExistence type="predicted"/>
<protein>
    <recommendedName>
        <fullName evidence="2">Ice-binding protein C-terminal domain-containing protein</fullName>
    </recommendedName>
</protein>
<feature type="chain" id="PRO_5022164904" description="Ice-binding protein C-terminal domain-containing protein" evidence="1">
    <location>
        <begin position="22"/>
        <end position="285"/>
    </location>
</feature>
<gene>
    <name evidence="3" type="ORF">Q31a_63010</name>
</gene>
<reference evidence="3 4" key="1">
    <citation type="submission" date="2019-02" db="EMBL/GenBank/DDBJ databases">
        <title>Deep-cultivation of Planctomycetes and their phenomic and genomic characterization uncovers novel biology.</title>
        <authorList>
            <person name="Wiegand S."/>
            <person name="Jogler M."/>
            <person name="Boedeker C."/>
            <person name="Pinto D."/>
            <person name="Vollmers J."/>
            <person name="Rivas-Marin E."/>
            <person name="Kohn T."/>
            <person name="Peeters S.H."/>
            <person name="Heuer A."/>
            <person name="Rast P."/>
            <person name="Oberbeckmann S."/>
            <person name="Bunk B."/>
            <person name="Jeske O."/>
            <person name="Meyerdierks A."/>
            <person name="Storesund J.E."/>
            <person name="Kallscheuer N."/>
            <person name="Luecker S."/>
            <person name="Lage O.M."/>
            <person name="Pohl T."/>
            <person name="Merkel B.J."/>
            <person name="Hornburger P."/>
            <person name="Mueller R.-W."/>
            <person name="Bruemmer F."/>
            <person name="Labrenz M."/>
            <person name="Spormann A.M."/>
            <person name="Op den Camp H."/>
            <person name="Overmann J."/>
            <person name="Amann R."/>
            <person name="Jetten M.S.M."/>
            <person name="Mascher T."/>
            <person name="Medema M.H."/>
            <person name="Devos D.P."/>
            <person name="Kaster A.-K."/>
            <person name="Ovreas L."/>
            <person name="Rohde M."/>
            <person name="Galperin M.Y."/>
            <person name="Jogler C."/>
        </authorList>
    </citation>
    <scope>NUCLEOTIDE SEQUENCE [LARGE SCALE GENOMIC DNA]</scope>
    <source>
        <strain evidence="3 4">Q31a</strain>
    </source>
</reference>
<keyword evidence="4" id="KW-1185">Reference proteome</keyword>
<keyword evidence="1" id="KW-0732">Signal</keyword>
<dbReference type="RefSeq" id="WP_145086035.1">
    <property type="nucleotide sequence ID" value="NZ_CP036298.1"/>
</dbReference>
<dbReference type="NCBIfam" id="TIGR02595">
    <property type="entry name" value="PEP_CTERM"/>
    <property type="match status" value="1"/>
</dbReference>
<accession>A0A518GH66</accession>
<dbReference type="InterPro" id="IPR027828">
    <property type="entry name" value="DUF4465"/>
</dbReference>
<name>A0A518GH66_9BACT</name>